<protein>
    <submittedName>
        <fullName evidence="6">Outer membrane protein assembly factor BamE</fullName>
    </submittedName>
</protein>
<dbReference type="AlphaFoldDB" id="A0A327MA01"/>
<dbReference type="GO" id="GO:0051205">
    <property type="term" value="P:protein insertion into membrane"/>
    <property type="evidence" value="ECO:0007669"/>
    <property type="project" value="TreeGrafter"/>
</dbReference>
<proteinExistence type="predicted"/>
<dbReference type="PANTHER" id="PTHR37482">
    <property type="entry name" value="OUTER MEMBRANE PROTEIN ASSEMBLY FACTOR BAME"/>
    <property type="match status" value="1"/>
</dbReference>
<dbReference type="OrthoDB" id="7160681at2"/>
<keyword evidence="1" id="KW-0732">Signal</keyword>
<evidence type="ECO:0000313" key="6">
    <source>
        <dbReference type="EMBL" id="RAI60131.1"/>
    </source>
</evidence>
<dbReference type="PANTHER" id="PTHR37482:SF1">
    <property type="entry name" value="OUTER MEMBRANE PROTEIN ASSEMBLY FACTOR BAME"/>
    <property type="match status" value="1"/>
</dbReference>
<dbReference type="EMBL" id="QLIX01000002">
    <property type="protein sequence ID" value="RAI60131.1"/>
    <property type="molecule type" value="Genomic_DNA"/>
</dbReference>
<dbReference type="GO" id="GO:0043165">
    <property type="term" value="P:Gram-negative-bacterium-type cell outer membrane assembly"/>
    <property type="evidence" value="ECO:0007669"/>
    <property type="project" value="TreeGrafter"/>
</dbReference>
<organism evidence="6 7">
    <name type="scientific">Roseicella frigidaeris</name>
    <dbReference type="NCBI Taxonomy" id="2230885"/>
    <lineage>
        <taxon>Bacteria</taxon>
        <taxon>Pseudomonadati</taxon>
        <taxon>Pseudomonadota</taxon>
        <taxon>Alphaproteobacteria</taxon>
        <taxon>Acetobacterales</taxon>
        <taxon>Roseomonadaceae</taxon>
        <taxon>Roseicella</taxon>
    </lineage>
</organism>
<dbReference type="InterPro" id="IPR037873">
    <property type="entry name" value="BamE-like"/>
</dbReference>
<sequence length="190" mass="20126">MDRPSRPVNAPCRRSRLAGPRPGRALALPLALALLAALLAALPGCSVFQAPVVQRGHRVPQDQLGEIVPGVQTKQDVQALLGSPTQTSTFGDNVWYYISSKTRQRPGRALAVMDQEVVVINFDAQGVVQEVKRVGEDQGKAVQMVSRETPVPGNDRTLLQALFGNIGSFGPGAASMPGGPQQTPGPGTMR</sequence>
<dbReference type="GO" id="GO:1990063">
    <property type="term" value="C:Bam protein complex"/>
    <property type="evidence" value="ECO:0007669"/>
    <property type="project" value="TreeGrafter"/>
</dbReference>
<dbReference type="InterPro" id="IPR007450">
    <property type="entry name" value="BamE_dom"/>
</dbReference>
<dbReference type="InterPro" id="IPR026592">
    <property type="entry name" value="BamE"/>
</dbReference>
<reference evidence="7" key="1">
    <citation type="submission" date="2018-06" db="EMBL/GenBank/DDBJ databases">
        <authorList>
            <person name="Khan S.A."/>
        </authorList>
    </citation>
    <scope>NUCLEOTIDE SEQUENCE [LARGE SCALE GENOMIC DNA]</scope>
    <source>
        <strain evidence="7">DB-1506</strain>
    </source>
</reference>
<keyword evidence="2" id="KW-0472">Membrane</keyword>
<dbReference type="GO" id="GO:0030674">
    <property type="term" value="F:protein-macromolecule adaptor activity"/>
    <property type="evidence" value="ECO:0007669"/>
    <property type="project" value="TreeGrafter"/>
</dbReference>
<keyword evidence="3" id="KW-0998">Cell outer membrane</keyword>
<evidence type="ECO:0000256" key="2">
    <source>
        <dbReference type="ARBA" id="ARBA00023136"/>
    </source>
</evidence>
<dbReference type="Gene3D" id="3.30.1450.10">
    <property type="match status" value="1"/>
</dbReference>
<evidence type="ECO:0000313" key="7">
    <source>
        <dbReference type="Proteomes" id="UP000249065"/>
    </source>
</evidence>
<feature type="compositionally biased region" description="Low complexity" evidence="4">
    <location>
        <begin position="177"/>
        <end position="190"/>
    </location>
</feature>
<keyword evidence="7" id="KW-1185">Reference proteome</keyword>
<feature type="domain" description="Outer membrane protein assembly factor BamE" evidence="5">
    <location>
        <begin position="59"/>
        <end position="130"/>
    </location>
</feature>
<gene>
    <name evidence="6" type="ORF">DOO78_03305</name>
</gene>
<evidence type="ECO:0000256" key="1">
    <source>
        <dbReference type="ARBA" id="ARBA00022729"/>
    </source>
</evidence>
<comment type="caution">
    <text evidence="6">The sequence shown here is derived from an EMBL/GenBank/DDBJ whole genome shotgun (WGS) entry which is preliminary data.</text>
</comment>
<evidence type="ECO:0000256" key="4">
    <source>
        <dbReference type="SAM" id="MobiDB-lite"/>
    </source>
</evidence>
<accession>A0A327MA01</accession>
<feature type="region of interest" description="Disordered" evidence="4">
    <location>
        <begin position="170"/>
        <end position="190"/>
    </location>
</feature>
<name>A0A327MA01_9PROT</name>
<evidence type="ECO:0000256" key="3">
    <source>
        <dbReference type="ARBA" id="ARBA00023237"/>
    </source>
</evidence>
<evidence type="ECO:0000259" key="5">
    <source>
        <dbReference type="Pfam" id="PF04355"/>
    </source>
</evidence>
<dbReference type="Proteomes" id="UP000249065">
    <property type="component" value="Unassembled WGS sequence"/>
</dbReference>
<dbReference type="Pfam" id="PF04355">
    <property type="entry name" value="BamE"/>
    <property type="match status" value="1"/>
</dbReference>